<evidence type="ECO:0000313" key="1">
    <source>
        <dbReference type="EMBL" id="MEW9491191.1"/>
    </source>
</evidence>
<protein>
    <submittedName>
        <fullName evidence="1">DUF1404 family protein</fullName>
    </submittedName>
</protein>
<sequence length="135" mass="14677">MLFLPKVIRGSSVWIVPSAFLAVLWHLPYFFALAGAFPTFRAMNDASMTASGVLAGICAGSLSIMKKLGLLIVWMTADTVYSIVFLLQFPQYSNSAYPFSPFLISQEVNTAIAMWIVMSGAIAYVLGGSLKELLL</sequence>
<accession>A0ACC6TMU6</accession>
<gene>
    <name evidence="1" type="ORF">TQ35_0003180</name>
</gene>
<dbReference type="Proteomes" id="UP000053480">
    <property type="component" value="Unassembled WGS sequence"/>
</dbReference>
<dbReference type="EMBL" id="JZWS03000003">
    <property type="protein sequence ID" value="MEW9491191.1"/>
    <property type="molecule type" value="Genomic_DNA"/>
</dbReference>
<organism evidence="1 2">
    <name type="scientific">Candidatus Aramenus sulfurataquae</name>
    <dbReference type="NCBI Taxonomy" id="1326980"/>
    <lineage>
        <taxon>Archaea</taxon>
        <taxon>Thermoproteota</taxon>
        <taxon>Thermoprotei</taxon>
        <taxon>Sulfolobales</taxon>
        <taxon>Sulfolobaceae</taxon>
        <taxon>Candidatus Aramenus</taxon>
    </lineage>
</organism>
<proteinExistence type="predicted"/>
<name>A0ACC6TMU6_9CREN</name>
<evidence type="ECO:0000313" key="2">
    <source>
        <dbReference type="Proteomes" id="UP000053480"/>
    </source>
</evidence>
<comment type="caution">
    <text evidence="1">The sequence shown here is derived from an EMBL/GenBank/DDBJ whole genome shotgun (WGS) entry which is preliminary data.</text>
</comment>
<reference evidence="1" key="1">
    <citation type="submission" date="2024-07" db="EMBL/GenBank/DDBJ databases">
        <title>Metagenome and Metagenome-Assembled Genomes of Archaea from a hot spring from the geothermal field of Los Azufres, Mexico.</title>
        <authorList>
            <person name="Marin-Paredes R."/>
            <person name="Martinez-Romero E."/>
            <person name="Servin-Garciduenas L.E."/>
        </authorList>
    </citation>
    <scope>NUCLEOTIDE SEQUENCE</scope>
    <source>
        <strain evidence="1">AZ1-454</strain>
    </source>
</reference>